<evidence type="ECO:0000256" key="1">
    <source>
        <dbReference type="SAM" id="MobiDB-lite"/>
    </source>
</evidence>
<accession>C9S7K1</accession>
<dbReference type="Proteomes" id="UP000008698">
    <property type="component" value="Unassembled WGS sequence"/>
</dbReference>
<evidence type="ECO:0000313" key="4">
    <source>
        <dbReference type="Proteomes" id="UP000008698"/>
    </source>
</evidence>
<keyword evidence="2" id="KW-0732">Signal</keyword>
<protein>
    <submittedName>
        <fullName evidence="3">Predicted protein</fullName>
    </submittedName>
</protein>
<dbReference type="OrthoDB" id="4851786at2759"/>
<name>C9S7K1_VERA1</name>
<dbReference type="HOGENOM" id="CLU_083107_0_0_1"/>
<dbReference type="GeneID" id="9530765"/>
<keyword evidence="4" id="KW-1185">Reference proteome</keyword>
<dbReference type="EMBL" id="DS985214">
    <property type="protein sequence ID" value="EEY14762.1"/>
    <property type="molecule type" value="Genomic_DNA"/>
</dbReference>
<dbReference type="KEGG" id="val:VDBG_00871"/>
<feature type="signal peptide" evidence="2">
    <location>
        <begin position="1"/>
        <end position="16"/>
    </location>
</feature>
<evidence type="ECO:0000256" key="2">
    <source>
        <dbReference type="SAM" id="SignalP"/>
    </source>
</evidence>
<evidence type="ECO:0000313" key="3">
    <source>
        <dbReference type="EMBL" id="EEY14762.1"/>
    </source>
</evidence>
<feature type="compositionally biased region" description="Low complexity" evidence="1">
    <location>
        <begin position="38"/>
        <end position="82"/>
    </location>
</feature>
<dbReference type="AlphaFoldDB" id="C9S7K1"/>
<reference evidence="4" key="1">
    <citation type="journal article" date="2011" name="PLoS Pathog.">
        <title>Comparative genomics yields insights into niche adaptation of plant vascular wilt pathogens.</title>
        <authorList>
            <person name="Klosterman S.J."/>
            <person name="Subbarao K.V."/>
            <person name="Kang S."/>
            <person name="Veronese P."/>
            <person name="Gold S.E."/>
            <person name="Thomma B.P.H.J."/>
            <person name="Chen Z."/>
            <person name="Henrissat B."/>
            <person name="Lee Y.-H."/>
            <person name="Park J."/>
            <person name="Garcia-Pedrajas M.D."/>
            <person name="Barbara D.J."/>
            <person name="Anchieta A."/>
            <person name="de Jonge R."/>
            <person name="Santhanam P."/>
            <person name="Maruthachalam K."/>
            <person name="Atallah Z."/>
            <person name="Amyotte S.G."/>
            <person name="Paz Z."/>
            <person name="Inderbitzin P."/>
            <person name="Hayes R.J."/>
            <person name="Heiman D.I."/>
            <person name="Young S."/>
            <person name="Zeng Q."/>
            <person name="Engels R."/>
            <person name="Galagan J."/>
            <person name="Cuomo C.A."/>
            <person name="Dobinson K.F."/>
            <person name="Ma L.-J."/>
        </authorList>
    </citation>
    <scope>NUCLEOTIDE SEQUENCE [LARGE SCALE GENOMIC DNA]</scope>
    <source>
        <strain evidence="4">VaMs.102 / ATCC MYA-4576 / FGSC 10136</strain>
    </source>
</reference>
<dbReference type="eggNOG" id="ENOG502QQIF">
    <property type="taxonomic scope" value="Eukaryota"/>
</dbReference>
<gene>
    <name evidence="3" type="ORF">VDBG_00871</name>
</gene>
<dbReference type="OMA" id="MFNGING"/>
<proteinExistence type="predicted"/>
<dbReference type="RefSeq" id="XP_003009188.1">
    <property type="nucleotide sequence ID" value="XM_003009142.1"/>
</dbReference>
<organism evidence="4">
    <name type="scientific">Verticillium alfalfae (strain VaMs.102 / ATCC MYA-4576 / FGSC 10136)</name>
    <name type="common">Verticillium wilt of alfalfa</name>
    <name type="synonym">Verticillium albo-atrum</name>
    <dbReference type="NCBI Taxonomy" id="526221"/>
    <lineage>
        <taxon>Eukaryota</taxon>
        <taxon>Fungi</taxon>
        <taxon>Dikarya</taxon>
        <taxon>Ascomycota</taxon>
        <taxon>Pezizomycotina</taxon>
        <taxon>Sordariomycetes</taxon>
        <taxon>Hypocreomycetidae</taxon>
        <taxon>Glomerellales</taxon>
        <taxon>Plectosphaerellaceae</taxon>
        <taxon>Verticillium</taxon>
    </lineage>
</organism>
<sequence>MKSWTIVLVATGLASALSIPRPIDARADFPSPSSDGTAAEGEAPAEGDAAASESLAESSTTTEEAAQETAPPAEGQDGQNNDDNNDDNDDNNNNNNDGEDGQGGRGGKKNKNNGNNIIDEILGGGGQGRGDKKGQQAALTQAIVQLTQAMGLGGILNLNGLANIGIGQELQLLLQLQQIAQIQSAGFITQVDIVGLLQQNQLFGGRGGIFKRQEELLLSKA</sequence>
<feature type="region of interest" description="Disordered" evidence="1">
    <location>
        <begin position="17"/>
        <end position="133"/>
    </location>
</feature>
<feature type="chain" id="PRO_5003002600" evidence="2">
    <location>
        <begin position="17"/>
        <end position="221"/>
    </location>
</feature>